<accession>A0A368HES3</accession>
<dbReference type="Proteomes" id="UP000253250">
    <property type="component" value="Unassembled WGS sequence"/>
</dbReference>
<reference evidence="2 3" key="1">
    <citation type="submission" date="2018-02" db="EMBL/GenBank/DDBJ databases">
        <title>Insights into the biology of acidophilic members of the Acidiferrobacteraceae family derived from comparative genomic analyses.</title>
        <authorList>
            <person name="Issotta F."/>
            <person name="Thyssen C."/>
            <person name="Mena C."/>
            <person name="Moya A."/>
            <person name="Bellenberg S."/>
            <person name="Sproer C."/>
            <person name="Covarrubias P.C."/>
            <person name="Sand W."/>
            <person name="Quatrini R."/>
            <person name="Vera M."/>
        </authorList>
    </citation>
    <scope>NUCLEOTIDE SEQUENCE [LARGE SCALE GENOMIC DNA]</scope>
    <source>
        <strain evidence="3">m-1</strain>
    </source>
</reference>
<name>A0A368HES3_9GAMM</name>
<evidence type="ECO:0000313" key="2">
    <source>
        <dbReference type="EMBL" id="RCN56868.1"/>
    </source>
</evidence>
<gene>
    <name evidence="2" type="ORF">C4900_14080</name>
</gene>
<dbReference type="AlphaFoldDB" id="A0A368HES3"/>
<sequence>MGGAVQVFPAHGGDLSATHGGFDGRAQWRPEGARFVGDEAAGAGTGELGALTLDEVHGICQGDSMPQAVRAVLKR</sequence>
<evidence type="ECO:0000256" key="1">
    <source>
        <dbReference type="SAM" id="MobiDB-lite"/>
    </source>
</evidence>
<organism evidence="2 3">
    <name type="scientific">Acidiferrobacter thiooxydans</name>
    <dbReference type="NCBI Taxonomy" id="163359"/>
    <lineage>
        <taxon>Bacteria</taxon>
        <taxon>Pseudomonadati</taxon>
        <taxon>Pseudomonadota</taxon>
        <taxon>Gammaproteobacteria</taxon>
        <taxon>Acidiferrobacterales</taxon>
        <taxon>Acidiferrobacteraceae</taxon>
        <taxon>Acidiferrobacter</taxon>
    </lineage>
</organism>
<protein>
    <submittedName>
        <fullName evidence="2">Uncharacterized protein</fullName>
    </submittedName>
</protein>
<feature type="region of interest" description="Disordered" evidence="1">
    <location>
        <begin position="1"/>
        <end position="26"/>
    </location>
</feature>
<comment type="caution">
    <text evidence="2">The sequence shown here is derived from an EMBL/GenBank/DDBJ whole genome shotgun (WGS) entry which is preliminary data.</text>
</comment>
<proteinExistence type="predicted"/>
<keyword evidence="3" id="KW-1185">Reference proteome</keyword>
<dbReference type="EMBL" id="PSYR01000002">
    <property type="protein sequence ID" value="RCN56868.1"/>
    <property type="molecule type" value="Genomic_DNA"/>
</dbReference>
<evidence type="ECO:0000313" key="3">
    <source>
        <dbReference type="Proteomes" id="UP000253250"/>
    </source>
</evidence>